<reference evidence="4" key="1">
    <citation type="submission" date="2017-05" db="EMBL/GenBank/DDBJ databases">
        <authorList>
            <person name="Macchi M."/>
            <person name="Festa S."/>
            <person name="Coppotelli B.M."/>
            <person name="Morelli I.S."/>
        </authorList>
    </citation>
    <scope>NUCLEOTIDE SEQUENCE [LARGE SCALE GENOMIC DNA]</scope>
    <source>
        <strain evidence="4">I</strain>
    </source>
</reference>
<dbReference type="SUPFAM" id="SSF53335">
    <property type="entry name" value="S-adenosyl-L-methionine-dependent methyltransferases"/>
    <property type="match status" value="1"/>
</dbReference>
<keyword evidence="4" id="KW-1185">Reference proteome</keyword>
<feature type="domain" description="Methyltransferase" evidence="2">
    <location>
        <begin position="42"/>
        <end position="131"/>
    </location>
</feature>
<evidence type="ECO:0000313" key="4">
    <source>
        <dbReference type="Proteomes" id="UP000196655"/>
    </source>
</evidence>
<dbReference type="GO" id="GO:0016740">
    <property type="term" value="F:transferase activity"/>
    <property type="evidence" value="ECO:0007669"/>
    <property type="project" value="UniProtKB-KW"/>
</dbReference>
<evidence type="ECO:0000259" key="2">
    <source>
        <dbReference type="Pfam" id="PF13649"/>
    </source>
</evidence>
<dbReference type="Gene3D" id="3.40.50.150">
    <property type="entry name" value="Vaccinia Virus protein VP39"/>
    <property type="match status" value="1"/>
</dbReference>
<dbReference type="Pfam" id="PF13649">
    <property type="entry name" value="Methyltransf_25"/>
    <property type="match status" value="1"/>
</dbReference>
<dbReference type="InterPro" id="IPR029063">
    <property type="entry name" value="SAM-dependent_MTases_sf"/>
</dbReference>
<proteinExistence type="predicted"/>
<dbReference type="InterPro" id="IPR041698">
    <property type="entry name" value="Methyltransf_25"/>
</dbReference>
<dbReference type="CDD" id="cd02440">
    <property type="entry name" value="AdoMet_MTases"/>
    <property type="match status" value="1"/>
</dbReference>
<comment type="caution">
    <text evidence="3">The sequence shown here is derived from an EMBL/GenBank/DDBJ whole genome shotgun (WGS) entry which is preliminary data.</text>
</comment>
<evidence type="ECO:0000313" key="3">
    <source>
        <dbReference type="EMBL" id="OWJ65212.1"/>
    </source>
</evidence>
<gene>
    <name evidence="3" type="ORF">BWR60_20725</name>
</gene>
<dbReference type="Gene3D" id="2.20.130.10">
    <property type="entry name" value="CAC2371-like domains"/>
    <property type="match status" value="1"/>
</dbReference>
<accession>A0A211ZIW1</accession>
<dbReference type="EMBL" id="NHON01000041">
    <property type="protein sequence ID" value="OWJ65212.1"/>
    <property type="molecule type" value="Genomic_DNA"/>
</dbReference>
<keyword evidence="1" id="KW-0808">Transferase</keyword>
<sequence length="246" mass="27743">MTSAPYDAIARRYDSAIGDRTADRHYLAEILDRNGTMQGDLLELACGTGEMLLSFRENFRLTGLDRSAAMIDEARRKLPDATLIQADMRSFETGRSYDVILLLFNSLNQVPEADDWDLVFRRAAQHLRPNGLFVLELNMPAKLERLAGAPARYHTSGRDHYIMEVARRDRPGPIAVDMHIRIFTPASPDHYELLAETIHEIALEEDTVRDKLAGCFERIEVRDRQAGSDPAGPRTEVAVFTCRGRG</sequence>
<organism evidence="3 4">
    <name type="scientific">Inquilinus limosus</name>
    <dbReference type="NCBI Taxonomy" id="171674"/>
    <lineage>
        <taxon>Bacteria</taxon>
        <taxon>Pseudomonadati</taxon>
        <taxon>Pseudomonadota</taxon>
        <taxon>Alphaproteobacteria</taxon>
        <taxon>Rhodospirillales</taxon>
        <taxon>Rhodospirillaceae</taxon>
        <taxon>Inquilinus</taxon>
    </lineage>
</organism>
<dbReference type="RefSeq" id="WP_088152916.1">
    <property type="nucleotide sequence ID" value="NZ_NHON01000041.1"/>
</dbReference>
<name>A0A211ZIW1_9PROT</name>
<protein>
    <recommendedName>
        <fullName evidence="2">Methyltransferase domain-containing protein</fullName>
    </recommendedName>
</protein>
<evidence type="ECO:0000256" key="1">
    <source>
        <dbReference type="ARBA" id="ARBA00022679"/>
    </source>
</evidence>
<dbReference type="PANTHER" id="PTHR43861">
    <property type="entry name" value="TRANS-ACONITATE 2-METHYLTRANSFERASE-RELATED"/>
    <property type="match status" value="1"/>
</dbReference>
<dbReference type="AlphaFoldDB" id="A0A211ZIW1"/>
<dbReference type="OrthoDB" id="9804312at2"/>
<dbReference type="Proteomes" id="UP000196655">
    <property type="component" value="Unassembled WGS sequence"/>
</dbReference>